<accession>A0A8I1ECG7</accession>
<organism evidence="1 2">
    <name type="scientific">Pseudomonas putida</name>
    <name type="common">Arthrobacter siderocapsulatus</name>
    <dbReference type="NCBI Taxonomy" id="303"/>
    <lineage>
        <taxon>Bacteria</taxon>
        <taxon>Pseudomonadati</taxon>
        <taxon>Pseudomonadota</taxon>
        <taxon>Gammaproteobacteria</taxon>
        <taxon>Pseudomonadales</taxon>
        <taxon>Pseudomonadaceae</taxon>
        <taxon>Pseudomonas</taxon>
    </lineage>
</organism>
<protein>
    <submittedName>
        <fullName evidence="1">Uncharacterized protein</fullName>
    </submittedName>
</protein>
<name>A0A8I1ECG7_PSEPU</name>
<evidence type="ECO:0000313" key="2">
    <source>
        <dbReference type="Proteomes" id="UP000637061"/>
    </source>
</evidence>
<sequence>MMKDRATREEMFEEDEYAMSWAEHQVWRIQRLLNLESARLGVPVESLRLAFESKQLHHLIRRDGERTSYRAEGVIDEMNVPARSNQTMTFRVSWVDPWGFAHSDELNFFEVRLKVMDEFSFRRVARLVIQAKAEKKIH</sequence>
<dbReference type="Proteomes" id="UP000637061">
    <property type="component" value="Unassembled WGS sequence"/>
</dbReference>
<dbReference type="EMBL" id="JAEHTE010000002">
    <property type="protein sequence ID" value="MBI6883126.1"/>
    <property type="molecule type" value="Genomic_DNA"/>
</dbReference>
<reference evidence="1" key="1">
    <citation type="submission" date="2020-12" db="EMBL/GenBank/DDBJ databases">
        <title>Enhanced detection system for hospital associated transmission using whole genome sequencing surveillance.</title>
        <authorList>
            <person name="Harrison L.H."/>
            <person name="Van Tyne D."/>
            <person name="Marsh J.W."/>
            <person name="Griffith M.P."/>
            <person name="Snyder D.J."/>
            <person name="Cooper V.S."/>
            <person name="Mustapha M."/>
        </authorList>
    </citation>
    <scope>NUCLEOTIDE SEQUENCE</scope>
    <source>
        <strain evidence="1">PSB00042</strain>
    </source>
</reference>
<gene>
    <name evidence="1" type="ORF">JEU22_04310</name>
</gene>
<comment type="caution">
    <text evidence="1">The sequence shown here is derived from an EMBL/GenBank/DDBJ whole genome shotgun (WGS) entry which is preliminary data.</text>
</comment>
<evidence type="ECO:0000313" key="1">
    <source>
        <dbReference type="EMBL" id="MBI6883126.1"/>
    </source>
</evidence>
<dbReference type="AlphaFoldDB" id="A0A8I1ECG7"/>
<proteinExistence type="predicted"/>